<dbReference type="AlphaFoldDB" id="A0A2H0W7B5"/>
<proteinExistence type="predicted"/>
<dbReference type="Pfam" id="PF03692">
    <property type="entry name" value="CxxCxxCC"/>
    <property type="match status" value="1"/>
</dbReference>
<gene>
    <name evidence="1" type="ORF">COT80_00060</name>
</gene>
<evidence type="ECO:0000313" key="1">
    <source>
        <dbReference type="EMBL" id="PIS06510.1"/>
    </source>
</evidence>
<reference evidence="2" key="1">
    <citation type="submission" date="2017-09" db="EMBL/GenBank/DDBJ databases">
        <title>Depth-based differentiation of microbial function through sediment-hosted aquifers and enrichment of novel symbionts in the deep terrestrial subsurface.</title>
        <authorList>
            <person name="Probst A.J."/>
            <person name="Ladd B."/>
            <person name="Jarett J.K."/>
            <person name="Geller-Mcgrath D.E."/>
            <person name="Sieber C.M.K."/>
            <person name="Emerson J.B."/>
            <person name="Anantharaman K."/>
            <person name="Thomas B.C."/>
            <person name="Malmstrom R."/>
            <person name="Stieglmeier M."/>
            <person name="Klingl A."/>
            <person name="Woyke T."/>
            <person name="Ryan C.M."/>
            <person name="Banfield J.F."/>
        </authorList>
    </citation>
    <scope>NUCLEOTIDE SEQUENCE [LARGE SCALE GENOMIC DNA]</scope>
</reference>
<dbReference type="Proteomes" id="UP000229056">
    <property type="component" value="Unassembled WGS sequence"/>
</dbReference>
<evidence type="ECO:0000313" key="2">
    <source>
        <dbReference type="Proteomes" id="UP000229056"/>
    </source>
</evidence>
<protein>
    <submittedName>
        <fullName evidence="1">Zinc/iron-chelating domain-containing protein</fullName>
    </submittedName>
</protein>
<sequence length="132" mass="15965">MSEEKKENLKNLRLCDNCDLCCRYIAVGIDKPTNKTDYDNIIWQLLHENVNVFVDHDNDWYVEFMTPCSKLDQKTKLCTIYDDRPKICRDYKQTDCVRYNNSPAEKIYFKTADDFKKYLEDKKINYKFNFKK</sequence>
<accession>A0A2H0W7B5</accession>
<dbReference type="InterPro" id="IPR005358">
    <property type="entry name" value="Puta_zinc/iron-chelating_dom"/>
</dbReference>
<dbReference type="EMBL" id="PEZY01000002">
    <property type="protein sequence ID" value="PIS06510.1"/>
    <property type="molecule type" value="Genomic_DNA"/>
</dbReference>
<comment type="caution">
    <text evidence="1">The sequence shown here is derived from an EMBL/GenBank/DDBJ whole genome shotgun (WGS) entry which is preliminary data.</text>
</comment>
<organism evidence="1 2">
    <name type="scientific">Candidatus Buchananbacteria bacterium CG10_big_fil_rev_8_21_14_0_10_33_19</name>
    <dbReference type="NCBI Taxonomy" id="1974525"/>
    <lineage>
        <taxon>Bacteria</taxon>
        <taxon>Candidatus Buchananiibacteriota</taxon>
    </lineage>
</organism>
<name>A0A2H0W7B5_9BACT</name>